<sequence length="92" mass="9327">MLTIESLEYQWPGVSEPIISGLDLTIEAGEWVALIGDNGAGKSTLLRLIAGLLKPTGGKVLLQGAEYCHPKSGTACSVAGGIISGSGTADIS</sequence>
<protein>
    <submittedName>
        <fullName evidence="4">Uncharacterized ABC transporter ATP-binding protein YbhF</fullName>
    </submittedName>
</protein>
<dbReference type="GO" id="GO:0005524">
    <property type="term" value="F:ATP binding"/>
    <property type="evidence" value="ECO:0007669"/>
    <property type="project" value="UniProtKB-KW"/>
</dbReference>
<dbReference type="Pfam" id="PF00005">
    <property type="entry name" value="ABC_tran"/>
    <property type="match status" value="1"/>
</dbReference>
<name>A0A4U9TGC7_SERFO</name>
<dbReference type="Gene3D" id="3.40.50.300">
    <property type="entry name" value="P-loop containing nucleotide triphosphate hydrolases"/>
    <property type="match status" value="1"/>
</dbReference>
<evidence type="ECO:0000256" key="1">
    <source>
        <dbReference type="ARBA" id="ARBA00005417"/>
    </source>
</evidence>
<keyword evidence="4" id="KW-0547">Nucleotide-binding</keyword>
<proteinExistence type="inferred from homology"/>
<gene>
    <name evidence="4" type="primary">ybhF_1</name>
    <name evidence="4" type="ORF">NCTC12965_00714</name>
</gene>
<keyword evidence="4" id="KW-0067">ATP-binding</keyword>
<keyword evidence="2" id="KW-0813">Transport</keyword>
<dbReference type="InterPro" id="IPR050166">
    <property type="entry name" value="ABC_transporter_ATP-bind"/>
</dbReference>
<evidence type="ECO:0000256" key="2">
    <source>
        <dbReference type="ARBA" id="ARBA00022448"/>
    </source>
</evidence>
<evidence type="ECO:0000259" key="3">
    <source>
        <dbReference type="Pfam" id="PF00005"/>
    </source>
</evidence>
<feature type="domain" description="ABC transporter" evidence="3">
    <location>
        <begin position="20"/>
        <end position="68"/>
    </location>
</feature>
<dbReference type="EMBL" id="CABEEZ010000019">
    <property type="protein sequence ID" value="VTR19056.1"/>
    <property type="molecule type" value="Genomic_DNA"/>
</dbReference>
<comment type="similarity">
    <text evidence="1">Belongs to the ABC transporter superfamily.</text>
</comment>
<evidence type="ECO:0000313" key="4">
    <source>
        <dbReference type="EMBL" id="VTR19056.1"/>
    </source>
</evidence>
<dbReference type="PANTHER" id="PTHR42788">
    <property type="entry name" value="TAURINE IMPORT ATP-BINDING PROTEIN-RELATED"/>
    <property type="match status" value="1"/>
</dbReference>
<dbReference type="SUPFAM" id="SSF52540">
    <property type="entry name" value="P-loop containing nucleoside triphosphate hydrolases"/>
    <property type="match status" value="1"/>
</dbReference>
<organism evidence="4">
    <name type="scientific">Serratia fonticola</name>
    <dbReference type="NCBI Taxonomy" id="47917"/>
    <lineage>
        <taxon>Bacteria</taxon>
        <taxon>Pseudomonadati</taxon>
        <taxon>Pseudomonadota</taxon>
        <taxon>Gammaproteobacteria</taxon>
        <taxon>Enterobacterales</taxon>
        <taxon>Yersiniaceae</taxon>
        <taxon>Serratia</taxon>
    </lineage>
</organism>
<dbReference type="InterPro" id="IPR003439">
    <property type="entry name" value="ABC_transporter-like_ATP-bd"/>
</dbReference>
<dbReference type="PANTHER" id="PTHR42788:SF13">
    <property type="entry name" value="ALIPHATIC SULFONATES IMPORT ATP-BINDING PROTEIN SSUB"/>
    <property type="match status" value="1"/>
</dbReference>
<accession>A0A4U9TGC7</accession>
<dbReference type="AlphaFoldDB" id="A0A4U9TGC7"/>
<dbReference type="GO" id="GO:0016887">
    <property type="term" value="F:ATP hydrolysis activity"/>
    <property type="evidence" value="ECO:0007669"/>
    <property type="project" value="InterPro"/>
</dbReference>
<dbReference type="InterPro" id="IPR027417">
    <property type="entry name" value="P-loop_NTPase"/>
</dbReference>
<reference evidence="4" key="1">
    <citation type="submission" date="2019-05" db="EMBL/GenBank/DDBJ databases">
        <authorList>
            <consortium name="Pathogen Informatics"/>
        </authorList>
    </citation>
    <scope>NUCLEOTIDE SEQUENCE [LARGE SCALE GENOMIC DNA]</scope>
    <source>
        <strain evidence="4">NCTC12965</strain>
    </source>
</reference>